<organism evidence="6 7">
    <name type="scientific">Myxococcus fulvus</name>
    <dbReference type="NCBI Taxonomy" id="33"/>
    <lineage>
        <taxon>Bacteria</taxon>
        <taxon>Pseudomonadati</taxon>
        <taxon>Myxococcota</taxon>
        <taxon>Myxococcia</taxon>
        <taxon>Myxococcales</taxon>
        <taxon>Cystobacterineae</taxon>
        <taxon>Myxococcaceae</taxon>
        <taxon>Myxococcus</taxon>
    </lineage>
</organism>
<dbReference type="Pfam" id="PF02913">
    <property type="entry name" value="FAD-oxidase_C"/>
    <property type="match status" value="1"/>
</dbReference>
<dbReference type="InterPro" id="IPR004113">
    <property type="entry name" value="FAD-bd_oxidored_4_C"/>
</dbReference>
<dbReference type="PANTHER" id="PTHR46568:SF1">
    <property type="entry name" value="ALKYLDIHYDROXYACETONEPHOSPHATE SYNTHASE, PEROXISOMAL"/>
    <property type="match status" value="1"/>
</dbReference>
<feature type="compositionally biased region" description="Polar residues" evidence="4">
    <location>
        <begin position="26"/>
        <end position="35"/>
    </location>
</feature>
<keyword evidence="7" id="KW-1185">Reference proteome</keyword>
<protein>
    <submittedName>
        <fullName evidence="6">Alkyldihydroxyacetonephosphate synthase</fullName>
    </submittedName>
</protein>
<evidence type="ECO:0000259" key="5">
    <source>
        <dbReference type="PROSITE" id="PS51387"/>
    </source>
</evidence>
<reference evidence="6 7" key="1">
    <citation type="submission" date="2016-10" db="EMBL/GenBank/DDBJ databases">
        <authorList>
            <person name="Varghese N."/>
            <person name="Submissions S."/>
        </authorList>
    </citation>
    <scope>NUCLEOTIDE SEQUENCE [LARGE SCALE GENOMIC DNA]</scope>
    <source>
        <strain evidence="6 7">DSM 16525</strain>
    </source>
</reference>
<comment type="similarity">
    <text evidence="1">Belongs to the FAD-binding oxidoreductase/transferase type 4 family.</text>
</comment>
<evidence type="ECO:0000313" key="6">
    <source>
        <dbReference type="EMBL" id="SEU38511.1"/>
    </source>
</evidence>
<dbReference type="InterPro" id="IPR016166">
    <property type="entry name" value="FAD-bd_PCMH"/>
</dbReference>
<dbReference type="Gene3D" id="3.30.465.10">
    <property type="match status" value="1"/>
</dbReference>
<accession>A0ABY1CUG5</accession>
<dbReference type="InterPro" id="IPR016164">
    <property type="entry name" value="FAD-linked_Oxase-like_C"/>
</dbReference>
<dbReference type="InterPro" id="IPR016167">
    <property type="entry name" value="FAD-bd_PCMH_sub1"/>
</dbReference>
<evidence type="ECO:0000256" key="3">
    <source>
        <dbReference type="ARBA" id="ARBA00022827"/>
    </source>
</evidence>
<sequence length="631" mass="69240">MADKSGLLHRLGNAVQSGTGERLDGKSSTVSSGDTRFTPPVSPASQDVESLEGWGFEDTRFVVQPDGSTLLTGTRYNISNVALPELMPWFAAKLASPLGYDNRNEPHYPPQIPEAKKDPALLTALRGFLKEDQLTDDPKQRLRRGHGHTGGEIWAIRYTKLDRVPDLVVFPRGHDEVVKLVETATKHGACVIPFGGGTNVTEALRIPLSEARLVIAVDMRQMNRVLWIDTVNRMACIEAGATGRHLMSELAKFGFTMGHEPDSLEFSTLGGWIATNASGMKKNRYGNIEDLVLDMRVVTAQGIVERPRQAPRESVGVNPRQYMFGSEGNFGIITTAVVKLFPLPEVQRYGSVIFPDLAEGLAFLYELQQSGAVPASVRVMDNTQFHFGQALKPAKHGLAAKLKSELEKVVVTKLKGFDPYKLAVATIVFEGSREEVDFQEKTLYRIAAAHGGMKGGGANGERGYQLTFGIAYIRDLTFEHWAIAESFETSVPWSRALELYERVQRRVEKEHAALKLPGKVFFTGRLTQVYQTGVVIYFYLGFYAKGVEDPVGAYAALEHAAREEILAAGGSLSHHHGVGKIRRDFLPEVYSEGALALNRKVKAAIDPENVFGASNSGINGPVALTPNEEPH</sequence>
<evidence type="ECO:0000256" key="4">
    <source>
        <dbReference type="SAM" id="MobiDB-lite"/>
    </source>
</evidence>
<dbReference type="PANTHER" id="PTHR46568">
    <property type="entry name" value="ALKYLDIHYDROXYACETONEPHOSPHATE SYNTHASE, PEROXISOMAL"/>
    <property type="match status" value="1"/>
</dbReference>
<feature type="domain" description="FAD-binding PCMH-type" evidence="5">
    <location>
        <begin position="161"/>
        <end position="343"/>
    </location>
</feature>
<dbReference type="InterPro" id="IPR016169">
    <property type="entry name" value="FAD-bd_PCMH_sub2"/>
</dbReference>
<dbReference type="SUPFAM" id="SSF56176">
    <property type="entry name" value="FAD-binding/transporter-associated domain-like"/>
    <property type="match status" value="1"/>
</dbReference>
<evidence type="ECO:0000256" key="2">
    <source>
        <dbReference type="ARBA" id="ARBA00022630"/>
    </source>
</evidence>
<comment type="caution">
    <text evidence="6">The sequence shown here is derived from an EMBL/GenBank/DDBJ whole genome shotgun (WGS) entry which is preliminary data.</text>
</comment>
<dbReference type="SUPFAM" id="SSF55103">
    <property type="entry name" value="FAD-linked oxidases, C-terminal domain"/>
    <property type="match status" value="1"/>
</dbReference>
<gene>
    <name evidence="6" type="ORF">SAMN05443572_11392</name>
</gene>
<dbReference type="InterPro" id="IPR036318">
    <property type="entry name" value="FAD-bd_PCMH-like_sf"/>
</dbReference>
<dbReference type="InterPro" id="IPR016171">
    <property type="entry name" value="Vanillyl_alc_oxidase_C-sub2"/>
</dbReference>
<keyword evidence="3" id="KW-0274">FAD</keyword>
<dbReference type="InterPro" id="IPR025650">
    <property type="entry name" value="Alkyl-DHAP_Synthase"/>
</dbReference>
<dbReference type="Gene3D" id="3.30.70.3450">
    <property type="match status" value="1"/>
</dbReference>
<evidence type="ECO:0000313" key="7">
    <source>
        <dbReference type="Proteomes" id="UP000183760"/>
    </source>
</evidence>
<dbReference type="EMBL" id="FOIB01000013">
    <property type="protein sequence ID" value="SEU38511.1"/>
    <property type="molecule type" value="Genomic_DNA"/>
</dbReference>
<evidence type="ECO:0000256" key="1">
    <source>
        <dbReference type="ARBA" id="ARBA00008000"/>
    </source>
</evidence>
<keyword evidence="2" id="KW-0285">Flavoprotein</keyword>
<dbReference type="PROSITE" id="PS51387">
    <property type="entry name" value="FAD_PCMH"/>
    <property type="match status" value="1"/>
</dbReference>
<dbReference type="Pfam" id="PF01565">
    <property type="entry name" value="FAD_binding_4"/>
    <property type="match status" value="1"/>
</dbReference>
<dbReference type="Proteomes" id="UP000183760">
    <property type="component" value="Unassembled WGS sequence"/>
</dbReference>
<dbReference type="RefSeq" id="WP_046711847.1">
    <property type="nucleotide sequence ID" value="NZ_BJXR01000072.1"/>
</dbReference>
<dbReference type="Gene3D" id="3.30.43.10">
    <property type="entry name" value="Uridine Diphospho-n-acetylenolpyruvylglucosamine Reductase, domain 2"/>
    <property type="match status" value="1"/>
</dbReference>
<name>A0ABY1CUG5_MYXFU</name>
<proteinExistence type="inferred from homology"/>
<feature type="region of interest" description="Disordered" evidence="4">
    <location>
        <begin position="1"/>
        <end position="49"/>
    </location>
</feature>
<dbReference type="Gene3D" id="3.30.300.330">
    <property type="match status" value="1"/>
</dbReference>
<dbReference type="Gene3D" id="1.10.45.10">
    <property type="entry name" value="Vanillyl-alcohol Oxidase, Chain A, domain 4"/>
    <property type="match status" value="1"/>
</dbReference>
<dbReference type="InterPro" id="IPR006094">
    <property type="entry name" value="Oxid_FAD_bind_N"/>
</dbReference>
<dbReference type="Gene3D" id="3.30.160.650">
    <property type="match status" value="1"/>
</dbReference>